<keyword evidence="10" id="KW-1133">Transmembrane helix</keyword>
<name>A0AAE0JIF0_9PEZI</name>
<dbReference type="GeneID" id="87858591"/>
<keyword evidence="11" id="KW-0472">Membrane</keyword>
<sequence length="169" mass="19136">MRNSRCRRDALDPSPPWMCQCFVSRGYYHLLPSLPSLLLGRLAFFMGSRKPRGKRANEPPEMYIHQQQQQAHLELRPSHQSISGLAYSKFPNKKWYLLVDDDTYLVQPSLKPLLAHLGSVPYYIGNAVGDFRIRFAHGGSGIILSQGAKAGIREREKDLTRSTQSSCSC</sequence>
<organism evidence="13 14">
    <name type="scientific">Neurospora tetraspora</name>
    <dbReference type="NCBI Taxonomy" id="94610"/>
    <lineage>
        <taxon>Eukaryota</taxon>
        <taxon>Fungi</taxon>
        <taxon>Dikarya</taxon>
        <taxon>Ascomycota</taxon>
        <taxon>Pezizomycotina</taxon>
        <taxon>Sordariomycetes</taxon>
        <taxon>Sordariomycetidae</taxon>
        <taxon>Sordariales</taxon>
        <taxon>Sordariaceae</taxon>
        <taxon>Neurospora</taxon>
    </lineage>
</organism>
<keyword evidence="8" id="KW-0547">Nucleotide-binding</keyword>
<accession>A0AAE0JIF0</accession>
<evidence type="ECO:0000256" key="7">
    <source>
        <dbReference type="ARBA" id="ARBA00022692"/>
    </source>
</evidence>
<evidence type="ECO:0000256" key="9">
    <source>
        <dbReference type="ARBA" id="ARBA00022968"/>
    </source>
</evidence>
<evidence type="ECO:0000256" key="2">
    <source>
        <dbReference type="ARBA" id="ARBA00004922"/>
    </source>
</evidence>
<protein>
    <recommendedName>
        <fullName evidence="4">N-acetylgalactosaminide beta-1,3-galactosyltransferase</fullName>
        <ecNumber evidence="4">2.4.1.122</ecNumber>
    </recommendedName>
</protein>
<evidence type="ECO:0000313" key="13">
    <source>
        <dbReference type="EMBL" id="KAK3348435.1"/>
    </source>
</evidence>
<dbReference type="EC" id="2.4.1.122" evidence="4"/>
<dbReference type="InterPro" id="IPR003378">
    <property type="entry name" value="Fringe-like_glycosylTrfase"/>
</dbReference>
<keyword evidence="5" id="KW-0328">Glycosyltransferase</keyword>
<evidence type="ECO:0000256" key="6">
    <source>
        <dbReference type="ARBA" id="ARBA00022679"/>
    </source>
</evidence>
<evidence type="ECO:0000256" key="8">
    <source>
        <dbReference type="ARBA" id="ARBA00022741"/>
    </source>
</evidence>
<keyword evidence="7" id="KW-0812">Transmembrane</keyword>
<evidence type="ECO:0000313" key="14">
    <source>
        <dbReference type="Proteomes" id="UP001278500"/>
    </source>
</evidence>
<dbReference type="PANTHER" id="PTHR23033">
    <property type="entry name" value="BETA1,3-GALACTOSYLTRANSFERASE"/>
    <property type="match status" value="1"/>
</dbReference>
<evidence type="ECO:0000256" key="5">
    <source>
        <dbReference type="ARBA" id="ARBA00022676"/>
    </source>
</evidence>
<dbReference type="GO" id="GO:0016263">
    <property type="term" value="F:glycoprotein-N-acetylgalactosamine 3-beta-galactosyltransferase activity"/>
    <property type="evidence" value="ECO:0007669"/>
    <property type="project" value="UniProtKB-EC"/>
</dbReference>
<comment type="pathway">
    <text evidence="2">Protein modification; protein glycosylation.</text>
</comment>
<dbReference type="Gene3D" id="3.90.550.50">
    <property type="match status" value="1"/>
</dbReference>
<comment type="subcellular location">
    <subcellularLocation>
        <location evidence="1">Membrane</location>
        <topology evidence="1">Single-pass type II membrane protein</topology>
    </subcellularLocation>
</comment>
<reference evidence="13" key="2">
    <citation type="submission" date="2023-06" db="EMBL/GenBank/DDBJ databases">
        <authorList>
            <consortium name="Lawrence Berkeley National Laboratory"/>
            <person name="Haridas S."/>
            <person name="Hensen N."/>
            <person name="Bonometti L."/>
            <person name="Westerberg I."/>
            <person name="Brannstrom I.O."/>
            <person name="Guillou S."/>
            <person name="Cros-Aarteil S."/>
            <person name="Calhoun S."/>
            <person name="Kuo A."/>
            <person name="Mondo S."/>
            <person name="Pangilinan J."/>
            <person name="Riley R."/>
            <person name="Labutti K."/>
            <person name="Andreopoulos B."/>
            <person name="Lipzen A."/>
            <person name="Chen C."/>
            <person name="Yanf M."/>
            <person name="Daum C."/>
            <person name="Ng V."/>
            <person name="Clum A."/>
            <person name="Steindorff A."/>
            <person name="Ohm R."/>
            <person name="Martin F."/>
            <person name="Silar P."/>
            <person name="Natvig D."/>
            <person name="Lalanne C."/>
            <person name="Gautier V."/>
            <person name="Ament-Velasquez S.L."/>
            <person name="Kruys A."/>
            <person name="Hutchinson M.I."/>
            <person name="Powell A.J."/>
            <person name="Barry K."/>
            <person name="Miller A.N."/>
            <person name="Grigoriev I.V."/>
            <person name="Debuchy R."/>
            <person name="Gladieux P."/>
            <person name="Thoren M.H."/>
            <person name="Johannesson H."/>
        </authorList>
    </citation>
    <scope>NUCLEOTIDE SEQUENCE</scope>
    <source>
        <strain evidence="13">CBS 560.94</strain>
    </source>
</reference>
<evidence type="ECO:0000256" key="4">
    <source>
        <dbReference type="ARBA" id="ARBA00012557"/>
    </source>
</evidence>
<dbReference type="RefSeq" id="XP_062683517.1">
    <property type="nucleotide sequence ID" value="XM_062821437.1"/>
</dbReference>
<proteinExistence type="inferred from homology"/>
<reference evidence="13" key="1">
    <citation type="journal article" date="2023" name="Mol. Phylogenet. Evol.">
        <title>Genome-scale phylogeny and comparative genomics of the fungal order Sordariales.</title>
        <authorList>
            <person name="Hensen N."/>
            <person name="Bonometti L."/>
            <person name="Westerberg I."/>
            <person name="Brannstrom I.O."/>
            <person name="Guillou S."/>
            <person name="Cros-Aarteil S."/>
            <person name="Calhoun S."/>
            <person name="Haridas S."/>
            <person name="Kuo A."/>
            <person name="Mondo S."/>
            <person name="Pangilinan J."/>
            <person name="Riley R."/>
            <person name="LaButti K."/>
            <person name="Andreopoulos B."/>
            <person name="Lipzen A."/>
            <person name="Chen C."/>
            <person name="Yan M."/>
            <person name="Daum C."/>
            <person name="Ng V."/>
            <person name="Clum A."/>
            <person name="Steindorff A."/>
            <person name="Ohm R.A."/>
            <person name="Martin F."/>
            <person name="Silar P."/>
            <person name="Natvig D.O."/>
            <person name="Lalanne C."/>
            <person name="Gautier V."/>
            <person name="Ament-Velasquez S.L."/>
            <person name="Kruys A."/>
            <person name="Hutchinson M.I."/>
            <person name="Powell A.J."/>
            <person name="Barry K."/>
            <person name="Miller A.N."/>
            <person name="Grigoriev I.V."/>
            <person name="Debuchy R."/>
            <person name="Gladieux P."/>
            <person name="Hiltunen Thoren M."/>
            <person name="Johannesson H."/>
        </authorList>
    </citation>
    <scope>NUCLEOTIDE SEQUENCE</scope>
    <source>
        <strain evidence="13">CBS 560.94</strain>
    </source>
</reference>
<evidence type="ECO:0000256" key="11">
    <source>
        <dbReference type="ARBA" id="ARBA00023136"/>
    </source>
</evidence>
<evidence type="ECO:0000256" key="3">
    <source>
        <dbReference type="ARBA" id="ARBA00006462"/>
    </source>
</evidence>
<comment type="similarity">
    <text evidence="3">Belongs to the glycosyltransferase 31 family. Beta3-Gal-T subfamily.</text>
</comment>
<evidence type="ECO:0000256" key="1">
    <source>
        <dbReference type="ARBA" id="ARBA00004606"/>
    </source>
</evidence>
<evidence type="ECO:0000259" key="12">
    <source>
        <dbReference type="Pfam" id="PF02434"/>
    </source>
</evidence>
<evidence type="ECO:0000256" key="10">
    <source>
        <dbReference type="ARBA" id="ARBA00022989"/>
    </source>
</evidence>
<gene>
    <name evidence="13" type="ORF">B0H65DRAFT_175646</name>
</gene>
<comment type="caution">
    <text evidence="13">The sequence shown here is derived from an EMBL/GenBank/DDBJ whole genome shotgun (WGS) entry which is preliminary data.</text>
</comment>
<dbReference type="InterPro" id="IPR026050">
    <property type="entry name" value="C1GALT1/C1GALT1_chp1"/>
</dbReference>
<keyword evidence="6" id="KW-0808">Transferase</keyword>
<dbReference type="Proteomes" id="UP001278500">
    <property type="component" value="Unassembled WGS sequence"/>
</dbReference>
<dbReference type="AlphaFoldDB" id="A0AAE0JIF0"/>
<dbReference type="Pfam" id="PF02434">
    <property type="entry name" value="Fringe"/>
    <property type="match status" value="1"/>
</dbReference>
<keyword evidence="14" id="KW-1185">Reference proteome</keyword>
<feature type="domain" description="Fringe-like glycosyltransferase" evidence="12">
    <location>
        <begin position="91"/>
        <end position="151"/>
    </location>
</feature>
<dbReference type="GO" id="GO:0016020">
    <property type="term" value="C:membrane"/>
    <property type="evidence" value="ECO:0007669"/>
    <property type="project" value="UniProtKB-SubCell"/>
</dbReference>
<dbReference type="GO" id="GO:0000166">
    <property type="term" value="F:nucleotide binding"/>
    <property type="evidence" value="ECO:0007669"/>
    <property type="project" value="UniProtKB-KW"/>
</dbReference>
<dbReference type="EMBL" id="JAUEPP010000003">
    <property type="protein sequence ID" value="KAK3348435.1"/>
    <property type="molecule type" value="Genomic_DNA"/>
</dbReference>
<keyword evidence="9" id="KW-0735">Signal-anchor</keyword>
<dbReference type="PANTHER" id="PTHR23033:SF40">
    <property type="entry name" value="APPLE DOMAIN-CONTAINING PROTEIN"/>
    <property type="match status" value="1"/>
</dbReference>